<keyword evidence="1" id="KW-1133">Transmembrane helix</keyword>
<feature type="transmembrane region" description="Helical" evidence="1">
    <location>
        <begin position="34"/>
        <end position="55"/>
    </location>
</feature>
<feature type="transmembrane region" description="Helical" evidence="1">
    <location>
        <begin position="114"/>
        <end position="134"/>
    </location>
</feature>
<name>A0A6G3QPH8_9ACTN</name>
<keyword evidence="1" id="KW-0472">Membrane</keyword>
<feature type="transmembrane region" description="Helical" evidence="1">
    <location>
        <begin position="179"/>
        <end position="199"/>
    </location>
</feature>
<comment type="caution">
    <text evidence="2">The sequence shown here is derived from an EMBL/GenBank/DDBJ whole genome shotgun (WGS) entry which is preliminary data.</text>
</comment>
<protein>
    <submittedName>
        <fullName evidence="2">ABC transporter permease</fullName>
    </submittedName>
</protein>
<keyword evidence="1" id="KW-0812">Transmembrane</keyword>
<proteinExistence type="predicted"/>
<dbReference type="EMBL" id="JAAGMD010000105">
    <property type="protein sequence ID" value="NEA85255.1"/>
    <property type="molecule type" value="Genomic_DNA"/>
</dbReference>
<accession>A0A6G3QPH8</accession>
<evidence type="ECO:0000313" key="2">
    <source>
        <dbReference type="EMBL" id="NEA85255.1"/>
    </source>
</evidence>
<gene>
    <name evidence="2" type="ORF">G3I53_04115</name>
</gene>
<reference evidence="2" key="1">
    <citation type="submission" date="2020-01" db="EMBL/GenBank/DDBJ databases">
        <title>Insect and environment-associated Actinomycetes.</title>
        <authorList>
            <person name="Currrie C."/>
            <person name="Chevrette M."/>
            <person name="Carlson C."/>
            <person name="Stubbendieck R."/>
            <person name="Wendt-Pienkowski E."/>
        </authorList>
    </citation>
    <scope>NUCLEOTIDE SEQUENCE</scope>
    <source>
        <strain evidence="2">SID14436</strain>
    </source>
</reference>
<sequence length="506" mass="53229">MTETAAPTRPAAPAAHGGSWAAVFALARFETRRLLLRVPVLVALALYVSLTVWSTRTSWDGFPALQDADRATQNGPLLVGLAVLLCVNQAMLRDGRHDTERHLTVLVLPRWCRTVAHLLSVGALTLVTAVGVAAQFTWEALKPGAVGHGSPGELLVGPLCVLLLGSLGALLARLVRSALAAPLFIVLCLFFGMFASISTDEDSATRWLMPLVAEGGSHTLPSGLIGRPAAWHALYLAGLGLTLAFAAVLLSGAGRVRTLRAASAGAVLLTLAGAVGQAGGVSPETKDARTRYSAVPQQVHECTGRDGVRYCAFPEWTARTGDWAAALESVTALAGDAAADRRLVVRQRVEARYGLTGDSSIPALTRPGEVTVGTSWGGNRVPEFTTAVAGVLVAGTEKDAAAFCDGRTVTVMWLALAGRPDPVADLRRVRLDDSDTGSALVISQTEPTYMTAAHTEVVRALLDRPRSETAAKVRAHWDELTAPKVTTDRVAEVLGLPSPEGEDTCL</sequence>
<feature type="transmembrane region" description="Helical" evidence="1">
    <location>
        <begin position="154"/>
        <end position="172"/>
    </location>
</feature>
<organism evidence="2">
    <name type="scientific">Streptomyces sp. SID14436</name>
    <dbReference type="NCBI Taxonomy" id="2706070"/>
    <lineage>
        <taxon>Bacteria</taxon>
        <taxon>Bacillati</taxon>
        <taxon>Actinomycetota</taxon>
        <taxon>Actinomycetes</taxon>
        <taxon>Kitasatosporales</taxon>
        <taxon>Streptomycetaceae</taxon>
        <taxon>Streptomyces</taxon>
    </lineage>
</organism>
<feature type="transmembrane region" description="Helical" evidence="1">
    <location>
        <begin position="75"/>
        <end position="93"/>
    </location>
</feature>
<feature type="transmembrane region" description="Helical" evidence="1">
    <location>
        <begin position="229"/>
        <end position="250"/>
    </location>
</feature>
<dbReference type="AlphaFoldDB" id="A0A6G3QPH8"/>
<evidence type="ECO:0000256" key="1">
    <source>
        <dbReference type="SAM" id="Phobius"/>
    </source>
</evidence>